<sequence>MHKNNLHKNGYNFSALVKSHSPLAKLIIKNPYNNQDTIDFSDSNSVKALNLALLKHHYQINAWDIPFGYLCPPIPGRVDYLHYLHDLIAKVPANILNKNTPIKALDIGTGASCIYPILGQRVYDWQFTASDIDPRSIEQANNNLAENSNLMNNIDCRLQSDSSKIFTNIIQANEFYHVTLCNPPFHKSLAQASEGSVKKWQKLAKNKQKNNNNANTIAKNTSALNFGGQKAELWCDGGELAFIRKMINESKHFKAQVLWFTCLVSKKDNLSLLKLSLKKANVAHYKVINMTQGQKISRFIAWSFTDF</sequence>
<dbReference type="PANTHER" id="PTHR13393">
    <property type="entry name" value="SAM-DEPENDENT METHYLTRANSFERASE"/>
    <property type="match status" value="1"/>
</dbReference>
<dbReference type="InterPro" id="IPR029063">
    <property type="entry name" value="SAM-dependent_MTases_sf"/>
</dbReference>
<evidence type="ECO:0000256" key="1">
    <source>
        <dbReference type="ARBA" id="ARBA00022490"/>
    </source>
</evidence>
<gene>
    <name evidence="6 7" type="primary">rlmF</name>
    <name evidence="7" type="ORF">GCM10009111_29800</name>
</gene>
<comment type="catalytic activity">
    <reaction evidence="6">
        <text>adenosine(1618) in 23S rRNA + S-adenosyl-L-methionine = N(6)-methyladenosine(1618) in 23S rRNA + S-adenosyl-L-homocysteine + H(+)</text>
        <dbReference type="Rhea" id="RHEA:16497"/>
        <dbReference type="Rhea" id="RHEA-COMP:10229"/>
        <dbReference type="Rhea" id="RHEA-COMP:10231"/>
        <dbReference type="ChEBI" id="CHEBI:15378"/>
        <dbReference type="ChEBI" id="CHEBI:57856"/>
        <dbReference type="ChEBI" id="CHEBI:59789"/>
        <dbReference type="ChEBI" id="CHEBI:74411"/>
        <dbReference type="ChEBI" id="CHEBI:74449"/>
        <dbReference type="EC" id="2.1.1.181"/>
    </reaction>
</comment>
<dbReference type="InterPro" id="IPR016909">
    <property type="entry name" value="rRNA_lsu_MeTfrase_F"/>
</dbReference>
<evidence type="ECO:0000313" key="7">
    <source>
        <dbReference type="EMBL" id="GAA0822049.1"/>
    </source>
</evidence>
<comment type="caution">
    <text evidence="7">The sequence shown here is derived from an EMBL/GenBank/DDBJ whole genome shotgun (WGS) entry which is preliminary data.</text>
</comment>
<dbReference type="Proteomes" id="UP001500021">
    <property type="component" value="Unassembled WGS sequence"/>
</dbReference>
<dbReference type="Gene3D" id="3.40.50.150">
    <property type="entry name" value="Vaccinia Virus protein VP39"/>
    <property type="match status" value="1"/>
</dbReference>
<evidence type="ECO:0000256" key="5">
    <source>
        <dbReference type="ARBA" id="ARBA00022691"/>
    </source>
</evidence>
<accession>A0ABN1LAN0</accession>
<dbReference type="Pfam" id="PF05971">
    <property type="entry name" value="Methyltransf_10"/>
    <property type="match status" value="1"/>
</dbReference>
<comment type="function">
    <text evidence="6">Specifically methylates the adenine in position 1618 of 23S rRNA.</text>
</comment>
<evidence type="ECO:0000256" key="3">
    <source>
        <dbReference type="ARBA" id="ARBA00022603"/>
    </source>
</evidence>
<organism evidence="7 8">
    <name type="scientific">Colwellia asteriadis</name>
    <dbReference type="NCBI Taxonomy" id="517723"/>
    <lineage>
        <taxon>Bacteria</taxon>
        <taxon>Pseudomonadati</taxon>
        <taxon>Pseudomonadota</taxon>
        <taxon>Gammaproteobacteria</taxon>
        <taxon>Alteromonadales</taxon>
        <taxon>Colwelliaceae</taxon>
        <taxon>Colwellia</taxon>
    </lineage>
</organism>
<dbReference type="HAMAP" id="MF_01848">
    <property type="entry name" value="23SrRNA_methyltr_F"/>
    <property type="match status" value="1"/>
</dbReference>
<evidence type="ECO:0000256" key="6">
    <source>
        <dbReference type="HAMAP-Rule" id="MF_01848"/>
    </source>
</evidence>
<dbReference type="RefSeq" id="WP_343818491.1">
    <property type="nucleotide sequence ID" value="NZ_BAAAFA010000011.1"/>
</dbReference>
<comment type="subcellular location">
    <subcellularLocation>
        <location evidence="6">Cytoplasm</location>
    </subcellularLocation>
</comment>
<name>A0ABN1LAN0_9GAMM</name>
<keyword evidence="2 6" id="KW-0698">rRNA processing</keyword>
<reference evidence="7 8" key="1">
    <citation type="journal article" date="2019" name="Int. J. Syst. Evol. Microbiol.">
        <title>The Global Catalogue of Microorganisms (GCM) 10K type strain sequencing project: providing services to taxonomists for standard genome sequencing and annotation.</title>
        <authorList>
            <consortium name="The Broad Institute Genomics Platform"/>
            <consortium name="The Broad Institute Genome Sequencing Center for Infectious Disease"/>
            <person name="Wu L."/>
            <person name="Ma J."/>
        </authorList>
    </citation>
    <scope>NUCLEOTIDE SEQUENCE [LARGE SCALE GENOMIC DNA]</scope>
    <source>
        <strain evidence="7 8">JCM 15608</strain>
    </source>
</reference>
<evidence type="ECO:0000313" key="8">
    <source>
        <dbReference type="Proteomes" id="UP001500021"/>
    </source>
</evidence>
<evidence type="ECO:0000256" key="4">
    <source>
        <dbReference type="ARBA" id="ARBA00022679"/>
    </source>
</evidence>
<keyword evidence="1 6" id="KW-0963">Cytoplasm</keyword>
<keyword evidence="3 6" id="KW-0489">Methyltransferase</keyword>
<dbReference type="EC" id="2.1.1.181" evidence="6"/>
<dbReference type="EMBL" id="BAAAFA010000011">
    <property type="protein sequence ID" value="GAA0822049.1"/>
    <property type="molecule type" value="Genomic_DNA"/>
</dbReference>
<dbReference type="PIRSF" id="PIRSF029038">
    <property type="entry name" value="Mtase_YbiN_prd"/>
    <property type="match status" value="1"/>
</dbReference>
<comment type="similarity">
    <text evidence="6">Belongs to the methyltransferase superfamily. METTL16/RlmF family.</text>
</comment>
<keyword evidence="8" id="KW-1185">Reference proteome</keyword>
<proteinExistence type="inferred from homology"/>
<keyword evidence="5 6" id="KW-0949">S-adenosyl-L-methionine</keyword>
<dbReference type="InterPro" id="IPR010286">
    <property type="entry name" value="METTL16/RlmF"/>
</dbReference>
<dbReference type="SUPFAM" id="SSF53335">
    <property type="entry name" value="S-adenosyl-L-methionine-dependent methyltransferases"/>
    <property type="match status" value="1"/>
</dbReference>
<evidence type="ECO:0000256" key="2">
    <source>
        <dbReference type="ARBA" id="ARBA00022552"/>
    </source>
</evidence>
<protein>
    <recommendedName>
        <fullName evidence="6">Ribosomal RNA large subunit methyltransferase F</fullName>
        <ecNumber evidence="6">2.1.1.181</ecNumber>
    </recommendedName>
    <alternativeName>
        <fullName evidence="6">23S rRNA mA1618 methyltransferase</fullName>
    </alternativeName>
    <alternativeName>
        <fullName evidence="6">rRNA adenine N-6-methyltransferase</fullName>
    </alternativeName>
</protein>
<dbReference type="NCBIfam" id="NF008725">
    <property type="entry name" value="PRK11727.1"/>
    <property type="match status" value="1"/>
</dbReference>
<dbReference type="PANTHER" id="PTHR13393:SF0">
    <property type="entry name" value="RNA N6-ADENOSINE-METHYLTRANSFERASE METTL16"/>
    <property type="match status" value="1"/>
</dbReference>
<keyword evidence="4 6" id="KW-0808">Transferase</keyword>